<organism evidence="2 3">
    <name type="scientific">Vespula squamosa</name>
    <name type="common">Southern yellow jacket</name>
    <name type="synonym">Wasp</name>
    <dbReference type="NCBI Taxonomy" id="30214"/>
    <lineage>
        <taxon>Eukaryota</taxon>
        <taxon>Metazoa</taxon>
        <taxon>Ecdysozoa</taxon>
        <taxon>Arthropoda</taxon>
        <taxon>Hexapoda</taxon>
        <taxon>Insecta</taxon>
        <taxon>Pterygota</taxon>
        <taxon>Neoptera</taxon>
        <taxon>Endopterygota</taxon>
        <taxon>Hymenoptera</taxon>
        <taxon>Apocrita</taxon>
        <taxon>Aculeata</taxon>
        <taxon>Vespoidea</taxon>
        <taxon>Vespidae</taxon>
        <taxon>Vespinae</taxon>
        <taxon>Vespula</taxon>
    </lineage>
</organism>
<sequence>MDDEKMIRDDTRTSKGNFVYSSQRAKGEEDGRGAMRGGDELSRVRKLEIFLKCRDGKRKVEEEKRKGKRTNNGERKRKARKKKRLTKGFSSGVGLTTERD</sequence>
<proteinExistence type="predicted"/>
<dbReference type="Proteomes" id="UP001607302">
    <property type="component" value="Unassembled WGS sequence"/>
</dbReference>
<evidence type="ECO:0000313" key="2">
    <source>
        <dbReference type="EMBL" id="KAL2713139.1"/>
    </source>
</evidence>
<evidence type="ECO:0000256" key="1">
    <source>
        <dbReference type="SAM" id="MobiDB-lite"/>
    </source>
</evidence>
<accession>A0ABD1ZXN9</accession>
<dbReference type="EMBL" id="JAUDFV010000161">
    <property type="protein sequence ID" value="KAL2713139.1"/>
    <property type="molecule type" value="Genomic_DNA"/>
</dbReference>
<feature type="compositionally biased region" description="Polar residues" evidence="1">
    <location>
        <begin position="14"/>
        <end position="24"/>
    </location>
</feature>
<feature type="compositionally biased region" description="Basic and acidic residues" evidence="1">
    <location>
        <begin position="25"/>
        <end position="38"/>
    </location>
</feature>
<evidence type="ECO:0000313" key="3">
    <source>
        <dbReference type="Proteomes" id="UP001607302"/>
    </source>
</evidence>
<feature type="compositionally biased region" description="Basic residues" evidence="1">
    <location>
        <begin position="75"/>
        <end position="86"/>
    </location>
</feature>
<feature type="region of interest" description="Disordered" evidence="1">
    <location>
        <begin position="1"/>
        <end position="38"/>
    </location>
</feature>
<dbReference type="AlphaFoldDB" id="A0ABD1ZXN9"/>
<feature type="region of interest" description="Disordered" evidence="1">
    <location>
        <begin position="58"/>
        <end position="100"/>
    </location>
</feature>
<feature type="compositionally biased region" description="Basic and acidic residues" evidence="1">
    <location>
        <begin position="1"/>
        <end position="13"/>
    </location>
</feature>
<name>A0ABD1ZXN9_VESSQ</name>
<keyword evidence="3" id="KW-1185">Reference proteome</keyword>
<gene>
    <name evidence="2" type="ORF">V1478_017332</name>
</gene>
<protein>
    <submittedName>
        <fullName evidence="2">Uncharacterized protein</fullName>
    </submittedName>
</protein>
<reference evidence="2 3" key="1">
    <citation type="journal article" date="2024" name="Ann. Entomol. Soc. Am.">
        <title>Genomic analyses of the southern and eastern yellowjacket wasps (Hymenoptera: Vespidae) reveal evolutionary signatures of social life.</title>
        <authorList>
            <person name="Catto M.A."/>
            <person name="Caine P.B."/>
            <person name="Orr S.E."/>
            <person name="Hunt B.G."/>
            <person name="Goodisman M.A.D."/>
        </authorList>
    </citation>
    <scope>NUCLEOTIDE SEQUENCE [LARGE SCALE GENOMIC DNA]</scope>
    <source>
        <strain evidence="2">233</strain>
        <tissue evidence="2">Head and thorax</tissue>
    </source>
</reference>
<comment type="caution">
    <text evidence="2">The sequence shown here is derived from an EMBL/GenBank/DDBJ whole genome shotgun (WGS) entry which is preliminary data.</text>
</comment>